<dbReference type="PANTHER" id="PTHR10188:SF13">
    <property type="entry name" value="ISOASPARTYL PEPTIDASE_L-ASPARAGINASE 2-RELATED"/>
    <property type="match status" value="1"/>
</dbReference>
<comment type="subunit">
    <text evidence="1">Heterotetramer of two alpha and two beta chains arranged as a dimer of alpha/beta heterodimers.</text>
</comment>
<evidence type="ECO:0000313" key="4">
    <source>
        <dbReference type="Proteomes" id="UP000594263"/>
    </source>
</evidence>
<evidence type="ECO:0000256" key="1">
    <source>
        <dbReference type="ARBA" id="ARBA00011601"/>
    </source>
</evidence>
<keyword evidence="4" id="KW-1185">Reference proteome</keyword>
<evidence type="ECO:0000313" key="3">
    <source>
        <dbReference type="EnsemblPlants" id="Kaladp0056s0005.1.v1.1.CDS.1"/>
    </source>
</evidence>
<dbReference type="EnsemblPlants" id="Kaladp0056s0005.1.v1.1">
    <property type="protein sequence ID" value="Kaladp0056s0005.1.v1.1.CDS.1"/>
    <property type="gene ID" value="Kaladp0056s0005.v1.1"/>
</dbReference>
<dbReference type="InterPro" id="IPR000246">
    <property type="entry name" value="Peptidase_T2"/>
</dbReference>
<dbReference type="Pfam" id="PF01112">
    <property type="entry name" value="Asparaginase_2"/>
    <property type="match status" value="1"/>
</dbReference>
<proteinExistence type="predicted"/>
<dbReference type="PANTHER" id="PTHR10188">
    <property type="entry name" value="L-ASPARAGINASE"/>
    <property type="match status" value="1"/>
</dbReference>
<name>A0A7N0U9M3_KALFE</name>
<organism evidence="3 4">
    <name type="scientific">Kalanchoe fedtschenkoi</name>
    <name type="common">Lavender scallops</name>
    <name type="synonym">South American air plant</name>
    <dbReference type="NCBI Taxonomy" id="63787"/>
    <lineage>
        <taxon>Eukaryota</taxon>
        <taxon>Viridiplantae</taxon>
        <taxon>Streptophyta</taxon>
        <taxon>Embryophyta</taxon>
        <taxon>Tracheophyta</taxon>
        <taxon>Spermatophyta</taxon>
        <taxon>Magnoliopsida</taxon>
        <taxon>eudicotyledons</taxon>
        <taxon>Gunneridae</taxon>
        <taxon>Pentapetalae</taxon>
        <taxon>Saxifragales</taxon>
        <taxon>Crassulaceae</taxon>
        <taxon>Kalanchoe</taxon>
    </lineage>
</organism>
<protein>
    <submittedName>
        <fullName evidence="3">Uncharacterized protein</fullName>
    </submittedName>
</protein>
<dbReference type="GO" id="GO:0016787">
    <property type="term" value="F:hydrolase activity"/>
    <property type="evidence" value="ECO:0007669"/>
    <property type="project" value="InterPro"/>
</dbReference>
<keyword evidence="2" id="KW-0472">Membrane</keyword>
<reference evidence="3" key="1">
    <citation type="submission" date="2021-01" db="UniProtKB">
        <authorList>
            <consortium name="EnsemblPlants"/>
        </authorList>
    </citation>
    <scope>IDENTIFICATION</scope>
</reference>
<feature type="transmembrane region" description="Helical" evidence="2">
    <location>
        <begin position="70"/>
        <end position="100"/>
    </location>
</feature>
<dbReference type="Gramene" id="Kaladp0056s0005.1.v1.1">
    <property type="protein sequence ID" value="Kaladp0056s0005.1.v1.1.CDS.1"/>
    <property type="gene ID" value="Kaladp0056s0005.v1.1"/>
</dbReference>
<dbReference type="InterPro" id="IPR029055">
    <property type="entry name" value="Ntn_hydrolases_N"/>
</dbReference>
<sequence length="105" mass="10922">MPGAATSRSRRAAPVLAGGGSALTEKETVEMEVSIMDGRGRRCGAVSGLTTVKNPISLSRLVMDKSPHSYLAFAFSGGLGLALARLGCVWLWTIALALLISSETT</sequence>
<accession>A0A7N0U9M3</accession>
<dbReference type="AlphaFoldDB" id="A0A7N0U9M3"/>
<dbReference type="SUPFAM" id="SSF56235">
    <property type="entry name" value="N-terminal nucleophile aminohydrolases (Ntn hydrolases)"/>
    <property type="match status" value="1"/>
</dbReference>
<dbReference type="Proteomes" id="UP000594263">
    <property type="component" value="Unplaced"/>
</dbReference>
<keyword evidence="2" id="KW-1133">Transmembrane helix</keyword>
<evidence type="ECO:0000256" key="2">
    <source>
        <dbReference type="SAM" id="Phobius"/>
    </source>
</evidence>
<keyword evidence="2" id="KW-0812">Transmembrane</keyword>